<sequence>MNFYQKGESEYLFICDLFKELRKKSNLSQADAANHISVNQSFISKFENGHTGIDLFDALALLDLYGIDHVDFFYMLDQFKKRRLEKVLYSTSFYQEAKPNYSKSLSLD</sequence>
<proteinExistence type="predicted"/>
<dbReference type="Pfam" id="PF01381">
    <property type="entry name" value="HTH_3"/>
    <property type="match status" value="1"/>
</dbReference>
<dbReference type="Proteomes" id="UP000516656">
    <property type="component" value="Plasmid pPHDP70"/>
</dbReference>
<keyword evidence="1" id="KW-0614">Plasmid</keyword>
<reference evidence="1 2" key="1">
    <citation type="submission" date="2020-09" db="EMBL/GenBank/DDBJ databases">
        <title>Complete, closed and curated genome sequences of Photobacterium damselae subsp. piscicida isolates from Australia indicate localised evolution and additional plasmid-borne pathogenicity mechanisms.</title>
        <authorList>
            <person name="Baseggio L."/>
            <person name="Silayeva O."/>
            <person name="Buller N."/>
            <person name="Landos M."/>
            <person name="Engelstaedter J."/>
            <person name="Barnes A.C."/>
        </authorList>
    </citation>
    <scope>NUCLEOTIDE SEQUENCE [LARGE SCALE GENOMIC DNA]</scope>
    <source>
        <strain evidence="1 2">AS-16-0540-1</strain>
        <plasmid evidence="1 2">pPHDP70</plasmid>
    </source>
</reference>
<gene>
    <name evidence="1" type="ORF">IC627_22825</name>
</gene>
<organism evidence="1 2">
    <name type="scientific">Photobacterium damsela subsp. piscicida</name>
    <name type="common">Pasteurella piscicida</name>
    <dbReference type="NCBI Taxonomy" id="38294"/>
    <lineage>
        <taxon>Bacteria</taxon>
        <taxon>Pseudomonadati</taxon>
        <taxon>Pseudomonadota</taxon>
        <taxon>Gammaproteobacteria</taxon>
        <taxon>Vibrionales</taxon>
        <taxon>Vibrionaceae</taxon>
        <taxon>Photobacterium</taxon>
    </lineage>
</organism>
<geneLocation type="plasmid" evidence="1 2">
    <name>pPHDP70</name>
</geneLocation>
<dbReference type="EMBL" id="CP061857">
    <property type="protein sequence ID" value="QOD59052.1"/>
    <property type="molecule type" value="Genomic_DNA"/>
</dbReference>
<dbReference type="GO" id="GO:0003677">
    <property type="term" value="F:DNA binding"/>
    <property type="evidence" value="ECO:0007669"/>
    <property type="project" value="InterPro"/>
</dbReference>
<dbReference type="Gene3D" id="1.10.260.40">
    <property type="entry name" value="lambda repressor-like DNA-binding domains"/>
    <property type="match status" value="1"/>
</dbReference>
<evidence type="ECO:0000313" key="2">
    <source>
        <dbReference type="Proteomes" id="UP000516656"/>
    </source>
</evidence>
<dbReference type="InterPro" id="IPR010982">
    <property type="entry name" value="Lambda_DNA-bd_dom_sf"/>
</dbReference>
<dbReference type="CDD" id="cd00093">
    <property type="entry name" value="HTH_XRE"/>
    <property type="match status" value="1"/>
</dbReference>
<dbReference type="SMART" id="SM00530">
    <property type="entry name" value="HTH_XRE"/>
    <property type="match status" value="1"/>
</dbReference>
<accession>A0A1Q9GSW8</accession>
<name>A0A1Q9GSW8_PHODP</name>
<dbReference type="SUPFAM" id="SSF47413">
    <property type="entry name" value="lambda repressor-like DNA-binding domains"/>
    <property type="match status" value="1"/>
</dbReference>
<dbReference type="PROSITE" id="PS50943">
    <property type="entry name" value="HTH_CROC1"/>
    <property type="match status" value="1"/>
</dbReference>
<dbReference type="AlphaFoldDB" id="A0A1Q9GSW8"/>
<dbReference type="InterPro" id="IPR001387">
    <property type="entry name" value="Cro/C1-type_HTH"/>
</dbReference>
<evidence type="ECO:0000313" key="1">
    <source>
        <dbReference type="EMBL" id="QOD59052.1"/>
    </source>
</evidence>
<protein>
    <submittedName>
        <fullName evidence="1">Helix-turn-helix transcriptional regulator</fullName>
    </submittedName>
</protein>
<dbReference type="RefSeq" id="WP_044179440.1">
    <property type="nucleotide sequence ID" value="NZ_CP061864.1"/>
</dbReference>